<dbReference type="Gene3D" id="3.30.370.10">
    <property type="entry name" value="Barstar-like"/>
    <property type="match status" value="1"/>
</dbReference>
<protein>
    <recommendedName>
        <fullName evidence="2">Barstar (barnase inhibitor) domain-containing protein</fullName>
    </recommendedName>
</protein>
<feature type="domain" description="Barstar (barnase inhibitor)" evidence="2">
    <location>
        <begin position="21"/>
        <end position="104"/>
    </location>
</feature>
<accession>A0A917FCC8</accession>
<dbReference type="AlphaFoldDB" id="A0A917FCC8"/>
<organism evidence="3 4">
    <name type="scientific">Azorhizobium oxalatiphilum</name>
    <dbReference type="NCBI Taxonomy" id="980631"/>
    <lineage>
        <taxon>Bacteria</taxon>
        <taxon>Pseudomonadati</taxon>
        <taxon>Pseudomonadota</taxon>
        <taxon>Alphaproteobacteria</taxon>
        <taxon>Hyphomicrobiales</taxon>
        <taxon>Xanthobacteraceae</taxon>
        <taxon>Azorhizobium</taxon>
    </lineage>
</organism>
<dbReference type="RefSeq" id="WP_188578325.1">
    <property type="nucleotide sequence ID" value="NZ_BMCT01000002.1"/>
</dbReference>
<dbReference type="SUPFAM" id="SSF52038">
    <property type="entry name" value="Barstar-related"/>
    <property type="match status" value="1"/>
</dbReference>
<dbReference type="Proteomes" id="UP000606044">
    <property type="component" value="Unassembled WGS sequence"/>
</dbReference>
<sequence>MLPIRPMAEAAAHALTASRDTIVIDLAGTTTAQEALVRIGRVLKGADSPLIAGRSLDAFQDVVSDWMLENIHHRRHVTLIHAEALRRIDKALLPEIAACLDEARALAIRHSPDAMAVKDNIVIRIFA</sequence>
<reference evidence="3" key="1">
    <citation type="journal article" date="2014" name="Int. J. Syst. Evol. Microbiol.">
        <title>Complete genome sequence of Corynebacterium casei LMG S-19264T (=DSM 44701T), isolated from a smear-ripened cheese.</title>
        <authorList>
            <consortium name="US DOE Joint Genome Institute (JGI-PGF)"/>
            <person name="Walter F."/>
            <person name="Albersmeier A."/>
            <person name="Kalinowski J."/>
            <person name="Ruckert C."/>
        </authorList>
    </citation>
    <scope>NUCLEOTIDE SEQUENCE</scope>
    <source>
        <strain evidence="3">CCM 7897</strain>
    </source>
</reference>
<dbReference type="InterPro" id="IPR000468">
    <property type="entry name" value="Barstar"/>
</dbReference>
<name>A0A917FCC8_9HYPH</name>
<keyword evidence="4" id="KW-1185">Reference proteome</keyword>
<proteinExistence type="inferred from homology"/>
<evidence type="ECO:0000259" key="2">
    <source>
        <dbReference type="Pfam" id="PF01337"/>
    </source>
</evidence>
<dbReference type="Pfam" id="PF01337">
    <property type="entry name" value="Barstar"/>
    <property type="match status" value="1"/>
</dbReference>
<evidence type="ECO:0000313" key="4">
    <source>
        <dbReference type="Proteomes" id="UP000606044"/>
    </source>
</evidence>
<comment type="similarity">
    <text evidence="1">Belongs to the barstar family.</text>
</comment>
<dbReference type="InterPro" id="IPR035905">
    <property type="entry name" value="Barstar-like_sf"/>
</dbReference>
<evidence type="ECO:0000313" key="3">
    <source>
        <dbReference type="EMBL" id="GGF61734.1"/>
    </source>
</evidence>
<gene>
    <name evidence="3" type="ORF">GCM10007301_21790</name>
</gene>
<evidence type="ECO:0000256" key="1">
    <source>
        <dbReference type="ARBA" id="ARBA00006845"/>
    </source>
</evidence>
<comment type="caution">
    <text evidence="3">The sequence shown here is derived from an EMBL/GenBank/DDBJ whole genome shotgun (WGS) entry which is preliminary data.</text>
</comment>
<dbReference type="EMBL" id="BMCT01000002">
    <property type="protein sequence ID" value="GGF61734.1"/>
    <property type="molecule type" value="Genomic_DNA"/>
</dbReference>
<reference evidence="3" key="2">
    <citation type="submission" date="2020-09" db="EMBL/GenBank/DDBJ databases">
        <authorList>
            <person name="Sun Q."/>
            <person name="Sedlacek I."/>
        </authorList>
    </citation>
    <scope>NUCLEOTIDE SEQUENCE</scope>
    <source>
        <strain evidence="3">CCM 7897</strain>
    </source>
</reference>